<dbReference type="OrthoDB" id="6047015at2"/>
<proteinExistence type="predicted"/>
<dbReference type="EMBL" id="QTSU01000001">
    <property type="protein sequence ID" value="RDZ29114.1"/>
    <property type="molecule type" value="Genomic_DNA"/>
</dbReference>
<sequence length="157" mass="17084">MKRVLYALSAALALFAMSACATDPKLREADRLALYRAHAGAPVQAFQYYGRLDGWTPLGDSALAVWTRPSQAYLLELQGRCPDLDFASAITVSNQAGRVYSRFDKVMVLGHGALPFPCHIGQIRPLDVKAIKQAQRDMRSAGSMPAAESGQAETDKK</sequence>
<dbReference type="AlphaFoldDB" id="A0A371K5G7"/>
<feature type="signal peptide" evidence="2">
    <location>
        <begin position="1"/>
        <end position="21"/>
    </location>
</feature>
<dbReference type="InterPro" id="IPR045500">
    <property type="entry name" value="DUF6491"/>
</dbReference>
<comment type="caution">
    <text evidence="3">The sequence shown here is derived from an EMBL/GenBank/DDBJ whole genome shotgun (WGS) entry which is preliminary data.</text>
</comment>
<dbReference type="RefSeq" id="WP_115858549.1">
    <property type="nucleotide sequence ID" value="NZ_QTSU01000001.1"/>
</dbReference>
<name>A0A371K5G7_9GAMM</name>
<evidence type="ECO:0000256" key="1">
    <source>
        <dbReference type="SAM" id="MobiDB-lite"/>
    </source>
</evidence>
<keyword evidence="4" id="KW-1185">Reference proteome</keyword>
<dbReference type="PROSITE" id="PS51257">
    <property type="entry name" value="PROKAR_LIPOPROTEIN"/>
    <property type="match status" value="1"/>
</dbReference>
<reference evidence="3 4" key="1">
    <citation type="submission" date="2018-08" db="EMBL/GenBank/DDBJ databases">
        <title>Lysobacter sp. zong2l5, whole genome shotgun sequence.</title>
        <authorList>
            <person name="Zhang X."/>
            <person name="Feng G."/>
            <person name="Zhu H."/>
        </authorList>
    </citation>
    <scope>NUCLEOTIDE SEQUENCE [LARGE SCALE GENOMIC DNA]</scope>
    <source>
        <strain evidence="4">zong2l5</strain>
    </source>
</reference>
<protein>
    <recommendedName>
        <fullName evidence="5">Lipoprotein</fullName>
    </recommendedName>
</protein>
<evidence type="ECO:0000313" key="3">
    <source>
        <dbReference type="EMBL" id="RDZ29114.1"/>
    </source>
</evidence>
<feature type="chain" id="PRO_5016761759" description="Lipoprotein" evidence="2">
    <location>
        <begin position="22"/>
        <end position="157"/>
    </location>
</feature>
<evidence type="ECO:0008006" key="5">
    <source>
        <dbReference type="Google" id="ProtNLM"/>
    </source>
</evidence>
<gene>
    <name evidence="3" type="ORF">DX914_08465</name>
</gene>
<evidence type="ECO:0000313" key="4">
    <source>
        <dbReference type="Proteomes" id="UP000264492"/>
    </source>
</evidence>
<evidence type="ECO:0000256" key="2">
    <source>
        <dbReference type="SAM" id="SignalP"/>
    </source>
</evidence>
<organism evidence="3 4">
    <name type="scientific">Lysobacter silvisoli</name>
    <dbReference type="NCBI Taxonomy" id="2293254"/>
    <lineage>
        <taxon>Bacteria</taxon>
        <taxon>Pseudomonadati</taxon>
        <taxon>Pseudomonadota</taxon>
        <taxon>Gammaproteobacteria</taxon>
        <taxon>Lysobacterales</taxon>
        <taxon>Lysobacteraceae</taxon>
        <taxon>Lysobacter</taxon>
    </lineage>
</organism>
<dbReference type="Pfam" id="PF20101">
    <property type="entry name" value="DUF6491"/>
    <property type="match status" value="1"/>
</dbReference>
<accession>A0A371K5G7</accession>
<keyword evidence="2" id="KW-0732">Signal</keyword>
<dbReference type="Proteomes" id="UP000264492">
    <property type="component" value="Unassembled WGS sequence"/>
</dbReference>
<feature type="region of interest" description="Disordered" evidence="1">
    <location>
        <begin position="137"/>
        <end position="157"/>
    </location>
</feature>